<dbReference type="InterPro" id="IPR027417">
    <property type="entry name" value="P-loop_NTPase"/>
</dbReference>
<dbReference type="SUPFAM" id="SSF52540">
    <property type="entry name" value="P-loop containing nucleoside triphosphate hydrolases"/>
    <property type="match status" value="1"/>
</dbReference>
<comment type="similarity">
    <text evidence="2">Belongs to the AAA ATPase family. BCS1 subfamily.</text>
</comment>
<accession>A0A4Y7KFM4</accession>
<evidence type="ECO:0000256" key="2">
    <source>
        <dbReference type="ARBA" id="ARBA00007448"/>
    </source>
</evidence>
<dbReference type="InterPro" id="IPR003593">
    <property type="entry name" value="AAA+_ATPase"/>
</dbReference>
<proteinExistence type="inferred from homology"/>
<dbReference type="InterPro" id="IPR050747">
    <property type="entry name" value="Mitochondrial_chaperone_BCS1"/>
</dbReference>
<feature type="compositionally biased region" description="Basic and acidic residues" evidence="6">
    <location>
        <begin position="485"/>
        <end position="495"/>
    </location>
</feature>
<name>A0A4Y7KFM4_PAPSO</name>
<feature type="region of interest" description="Disordered" evidence="6">
    <location>
        <begin position="439"/>
        <end position="495"/>
    </location>
</feature>
<dbReference type="OMA" id="SAYIPHI"/>
<dbReference type="OrthoDB" id="10251412at2759"/>
<dbReference type="InterPro" id="IPR025753">
    <property type="entry name" value="AAA_N_dom"/>
</dbReference>
<dbReference type="AlphaFoldDB" id="A0A4Y7KFM4"/>
<dbReference type="Pfam" id="PF00004">
    <property type="entry name" value="AAA"/>
    <property type="match status" value="1"/>
</dbReference>
<dbReference type="GO" id="GO:0006950">
    <property type="term" value="P:response to stress"/>
    <property type="evidence" value="ECO:0007669"/>
    <property type="project" value="UniProtKB-ARBA"/>
</dbReference>
<evidence type="ECO:0000256" key="1">
    <source>
        <dbReference type="ARBA" id="ARBA00001946"/>
    </source>
</evidence>
<dbReference type="Gramene" id="RZC71172">
    <property type="protein sequence ID" value="RZC71172"/>
    <property type="gene ID" value="C5167_034368"/>
</dbReference>
<dbReference type="Pfam" id="PF14363">
    <property type="entry name" value="AAA_assoc"/>
    <property type="match status" value="1"/>
</dbReference>
<comment type="catalytic activity">
    <reaction evidence="4">
        <text>ATP + H2O = ADP + phosphate + H(+)</text>
        <dbReference type="Rhea" id="RHEA:13065"/>
        <dbReference type="ChEBI" id="CHEBI:15377"/>
        <dbReference type="ChEBI" id="CHEBI:15378"/>
        <dbReference type="ChEBI" id="CHEBI:30616"/>
        <dbReference type="ChEBI" id="CHEBI:43474"/>
        <dbReference type="ChEBI" id="CHEBI:456216"/>
    </reaction>
</comment>
<evidence type="ECO:0000256" key="4">
    <source>
        <dbReference type="ARBA" id="ARBA00049360"/>
    </source>
</evidence>
<dbReference type="EMBL" id="CM010721">
    <property type="protein sequence ID" value="RZC71172.1"/>
    <property type="molecule type" value="Genomic_DNA"/>
</dbReference>
<dbReference type="Gene3D" id="3.40.50.300">
    <property type="entry name" value="P-loop containing nucleotide triphosphate hydrolases"/>
    <property type="match status" value="1"/>
</dbReference>
<dbReference type="InterPro" id="IPR003960">
    <property type="entry name" value="ATPase_AAA_CS"/>
</dbReference>
<dbReference type="InterPro" id="IPR058017">
    <property type="entry name" value="At3g28540-like_C"/>
</dbReference>
<evidence type="ECO:0000256" key="6">
    <source>
        <dbReference type="SAM" id="MobiDB-lite"/>
    </source>
</evidence>
<feature type="domain" description="AAA+ ATPase" evidence="7">
    <location>
        <begin position="229"/>
        <end position="373"/>
    </location>
</feature>
<organism evidence="8 9">
    <name type="scientific">Papaver somniferum</name>
    <name type="common">Opium poppy</name>
    <dbReference type="NCBI Taxonomy" id="3469"/>
    <lineage>
        <taxon>Eukaryota</taxon>
        <taxon>Viridiplantae</taxon>
        <taxon>Streptophyta</taxon>
        <taxon>Embryophyta</taxon>
        <taxon>Tracheophyta</taxon>
        <taxon>Spermatophyta</taxon>
        <taxon>Magnoliopsida</taxon>
        <taxon>Ranunculales</taxon>
        <taxon>Papaveraceae</taxon>
        <taxon>Papaveroideae</taxon>
        <taxon>Papaver</taxon>
    </lineage>
</organism>
<comment type="cofactor">
    <cofactor evidence="1">
        <name>Mg(2+)</name>
        <dbReference type="ChEBI" id="CHEBI:18420"/>
    </cofactor>
</comment>
<dbReference type="CDD" id="cd19510">
    <property type="entry name" value="RecA-like_BCS1"/>
    <property type="match status" value="1"/>
</dbReference>
<evidence type="ECO:0000313" key="8">
    <source>
        <dbReference type="EMBL" id="RZC71172.1"/>
    </source>
</evidence>
<keyword evidence="5" id="KW-0067">ATP-binding</keyword>
<reference evidence="8 9" key="1">
    <citation type="journal article" date="2018" name="Science">
        <title>The opium poppy genome and morphinan production.</title>
        <authorList>
            <person name="Guo L."/>
            <person name="Winzer T."/>
            <person name="Yang X."/>
            <person name="Li Y."/>
            <person name="Ning Z."/>
            <person name="He Z."/>
            <person name="Teodor R."/>
            <person name="Lu Y."/>
            <person name="Bowser T.A."/>
            <person name="Graham I.A."/>
            <person name="Ye K."/>
        </authorList>
    </citation>
    <scope>NUCLEOTIDE SEQUENCE [LARGE SCALE GENOMIC DNA]</scope>
    <source>
        <strain evidence="9">cv. HN1</strain>
        <tissue evidence="8">Leaves</tissue>
    </source>
</reference>
<dbReference type="Pfam" id="PF25568">
    <property type="entry name" value="AAA_lid_At3g28540"/>
    <property type="match status" value="1"/>
</dbReference>
<dbReference type="InterPro" id="IPR003959">
    <property type="entry name" value="ATPase_AAA_core"/>
</dbReference>
<dbReference type="GO" id="GO:0016887">
    <property type="term" value="F:ATP hydrolysis activity"/>
    <property type="evidence" value="ECO:0007669"/>
    <property type="project" value="InterPro"/>
</dbReference>
<evidence type="ECO:0000313" key="9">
    <source>
        <dbReference type="Proteomes" id="UP000316621"/>
    </source>
</evidence>
<dbReference type="GO" id="GO:0005524">
    <property type="term" value="F:ATP binding"/>
    <property type="evidence" value="ECO:0007669"/>
    <property type="project" value="UniProtKB-KW"/>
</dbReference>
<evidence type="ECO:0000259" key="7">
    <source>
        <dbReference type="SMART" id="SM00382"/>
    </source>
</evidence>
<gene>
    <name evidence="8" type="ORF">C5167_034368</name>
</gene>
<dbReference type="Gene3D" id="6.10.280.40">
    <property type="match status" value="1"/>
</dbReference>
<dbReference type="SMART" id="SM00382">
    <property type="entry name" value="AAA"/>
    <property type="match status" value="1"/>
</dbReference>
<dbReference type="Proteomes" id="UP000316621">
    <property type="component" value="Chromosome 7"/>
</dbReference>
<sequence>MEALMDWKSMGSLYASLMFVRGAVREVIPPEVYKAAKTTFFYFFTNLQTKLVTIHIHEVENDSDNDIFNSVRRYLSSKCFASSKSLRLSKIKNSKNHTYTMVPEQSMVDMVDGVKLTWSLHSDQVEKVSKSESSRSFFKLCFEEKHKEFVDSAYIPHIMKEAEISKFKNRRKKLFTNRSGDCWSQVCQFSHPSTFDTIAMDPVLKQEIQADLKKFVNKSKFYTSVGKAWKRGYLLYGPPGTGKTSLIAAIANYLDFDIYDMELTSVKNNSQLKRLLISTSSKSVIVLEDIDCSLDLSNRKENNNQECDEGKMKTNNGTSNVSLSGILNFVDGLWSPCAGERLIIFTTNHKEKLDPALLRSGRMDKHISLSFCSMESFRILAKNYLKVEEHELMKEVEELISSIQVTPADVAECFMGYDEDPDAGMRNVVEEMKRRKEINKEEEKIDQTKKRLRSNDKENKEVKRLRSTGDDPNQDLEKIMPATEQEEKRKEVYEN</sequence>
<keyword evidence="5" id="KW-0547">Nucleotide-binding</keyword>
<keyword evidence="3" id="KW-0460">Magnesium</keyword>
<protein>
    <recommendedName>
        <fullName evidence="7">AAA+ ATPase domain-containing protein</fullName>
    </recommendedName>
</protein>
<evidence type="ECO:0000256" key="3">
    <source>
        <dbReference type="ARBA" id="ARBA00022842"/>
    </source>
</evidence>
<dbReference type="PROSITE" id="PS00674">
    <property type="entry name" value="AAA"/>
    <property type="match status" value="1"/>
</dbReference>
<evidence type="ECO:0000256" key="5">
    <source>
        <dbReference type="RuleBase" id="RU003651"/>
    </source>
</evidence>
<dbReference type="PANTHER" id="PTHR23070">
    <property type="entry name" value="BCS1 AAA-TYPE ATPASE"/>
    <property type="match status" value="1"/>
</dbReference>
<dbReference type="STRING" id="3469.A0A4Y7KFM4"/>
<keyword evidence="9" id="KW-1185">Reference proteome</keyword>
<feature type="compositionally biased region" description="Basic and acidic residues" evidence="6">
    <location>
        <begin position="439"/>
        <end position="469"/>
    </location>
</feature>